<protein>
    <submittedName>
        <fullName evidence="2">Uncharacterized protein</fullName>
    </submittedName>
</protein>
<dbReference type="AlphaFoldDB" id="A0A269TM10"/>
<dbReference type="RefSeq" id="WP_095334450.1">
    <property type="nucleotide sequence ID" value="NZ_NQNY01000001.1"/>
</dbReference>
<gene>
    <name evidence="2" type="ORF">CJJ23_00415</name>
</gene>
<dbReference type="Proteomes" id="UP000216943">
    <property type="component" value="Unassembled WGS sequence"/>
</dbReference>
<keyword evidence="1" id="KW-0472">Membrane</keyword>
<feature type="transmembrane region" description="Helical" evidence="1">
    <location>
        <begin position="134"/>
        <end position="157"/>
    </location>
</feature>
<name>A0A269TM10_9BACT</name>
<accession>A0A269TM10</accession>
<sequence>MFLSSLESVTATVGIFVGWNLGKNKIEDAKKHAHQIKLFNCFVGVGIIPFIIAFVVAAPYLTFLTSGEYIRVSNIREFNGVTISETQALINATNAQAYILKNVQLNIVPYVLLTPLWLWIYTSIVALSQGKRSTIVGIIDAAINIFMLGVQLILWAINANVYRFEVWQAFWIFTLVEISLSCIYEILYYKISWSQNIVNIHKKDPRDADNLEVVKSK</sequence>
<organism evidence="2 3">
    <name type="scientific">Mycoplasmopsis agassizii</name>
    <dbReference type="NCBI Taxonomy" id="33922"/>
    <lineage>
        <taxon>Bacteria</taxon>
        <taxon>Bacillati</taxon>
        <taxon>Mycoplasmatota</taxon>
        <taxon>Mycoplasmoidales</taxon>
        <taxon>Metamycoplasmataceae</taxon>
        <taxon>Mycoplasmopsis</taxon>
    </lineage>
</organism>
<comment type="caution">
    <text evidence="2">The sequence shown here is derived from an EMBL/GenBank/DDBJ whole genome shotgun (WGS) entry which is preliminary data.</text>
</comment>
<evidence type="ECO:0000313" key="3">
    <source>
        <dbReference type="Proteomes" id="UP000216943"/>
    </source>
</evidence>
<keyword evidence="1" id="KW-0812">Transmembrane</keyword>
<feature type="transmembrane region" description="Helical" evidence="1">
    <location>
        <begin position="169"/>
        <end position="189"/>
    </location>
</feature>
<dbReference type="EMBL" id="NQNY01000001">
    <property type="protein sequence ID" value="PAK21795.1"/>
    <property type="molecule type" value="Genomic_DNA"/>
</dbReference>
<proteinExistence type="predicted"/>
<reference evidence="3" key="1">
    <citation type="submission" date="2017-08" db="EMBL/GenBank/DDBJ databases">
        <authorList>
            <person name="Alvarez-Ponce D."/>
            <person name="Weitzman C.L."/>
            <person name="Tillett R.L."/>
            <person name="Sandmeier F.C."/>
            <person name="Tracy C.R."/>
        </authorList>
    </citation>
    <scope>NUCLEOTIDE SEQUENCE [LARGE SCALE GENOMIC DNA]</scope>
    <source>
        <strain evidence="3">723</strain>
    </source>
</reference>
<evidence type="ECO:0000313" key="2">
    <source>
        <dbReference type="EMBL" id="PAK21795.1"/>
    </source>
</evidence>
<keyword evidence="1" id="KW-1133">Transmembrane helix</keyword>
<feature type="transmembrane region" description="Helical" evidence="1">
    <location>
        <begin position="38"/>
        <end position="61"/>
    </location>
</feature>
<feature type="transmembrane region" description="Helical" evidence="1">
    <location>
        <begin position="107"/>
        <end position="127"/>
    </location>
</feature>
<evidence type="ECO:0000256" key="1">
    <source>
        <dbReference type="SAM" id="Phobius"/>
    </source>
</evidence>